<dbReference type="AlphaFoldDB" id="A0AAY5K4M0"/>
<evidence type="ECO:0000256" key="1">
    <source>
        <dbReference type="SAM" id="MobiDB-lite"/>
    </source>
</evidence>
<reference evidence="2" key="2">
    <citation type="submission" date="2025-08" db="UniProtKB">
        <authorList>
            <consortium name="Ensembl"/>
        </authorList>
    </citation>
    <scope>IDENTIFICATION</scope>
</reference>
<evidence type="ECO:0000313" key="2">
    <source>
        <dbReference type="Ensembl" id="ENSELUP00000081342.1"/>
    </source>
</evidence>
<organism evidence="2 3">
    <name type="scientific">Esox lucius</name>
    <name type="common">Northern pike</name>
    <dbReference type="NCBI Taxonomy" id="8010"/>
    <lineage>
        <taxon>Eukaryota</taxon>
        <taxon>Metazoa</taxon>
        <taxon>Chordata</taxon>
        <taxon>Craniata</taxon>
        <taxon>Vertebrata</taxon>
        <taxon>Euteleostomi</taxon>
        <taxon>Actinopterygii</taxon>
        <taxon>Neopterygii</taxon>
        <taxon>Teleostei</taxon>
        <taxon>Protacanthopterygii</taxon>
        <taxon>Esociformes</taxon>
        <taxon>Esocidae</taxon>
        <taxon>Esox</taxon>
    </lineage>
</organism>
<proteinExistence type="predicted"/>
<reference evidence="2 3" key="1">
    <citation type="submission" date="2020-02" db="EMBL/GenBank/DDBJ databases">
        <title>Esox lucius (northern pike) genome, fEsoLuc1, primary haplotype.</title>
        <authorList>
            <person name="Myers G."/>
            <person name="Karagic N."/>
            <person name="Meyer A."/>
            <person name="Pippel M."/>
            <person name="Reichard M."/>
            <person name="Winkler S."/>
            <person name="Tracey A."/>
            <person name="Sims Y."/>
            <person name="Howe K."/>
            <person name="Rhie A."/>
            <person name="Formenti G."/>
            <person name="Durbin R."/>
            <person name="Fedrigo O."/>
            <person name="Jarvis E.D."/>
        </authorList>
    </citation>
    <scope>NUCLEOTIDE SEQUENCE [LARGE SCALE GENOMIC DNA]</scope>
</reference>
<protein>
    <submittedName>
        <fullName evidence="2">Uncharacterized protein</fullName>
    </submittedName>
</protein>
<accession>A0AAY5K4M0</accession>
<evidence type="ECO:0000313" key="3">
    <source>
        <dbReference type="Proteomes" id="UP000265140"/>
    </source>
</evidence>
<reference evidence="2" key="3">
    <citation type="submission" date="2025-09" db="UniProtKB">
        <authorList>
            <consortium name="Ensembl"/>
        </authorList>
    </citation>
    <scope>IDENTIFICATION</scope>
</reference>
<feature type="region of interest" description="Disordered" evidence="1">
    <location>
        <begin position="1"/>
        <end position="30"/>
    </location>
</feature>
<name>A0AAY5K4M0_ESOLU</name>
<keyword evidence="3" id="KW-1185">Reference proteome</keyword>
<sequence length="60" mass="6846">IVADRTASPGLYKPQTVSMRHREARPPNRSTASRLLTITAERTFPFISPDQCFNLIQQLF</sequence>
<dbReference type="Proteomes" id="UP000265140">
    <property type="component" value="Chromosome 18"/>
</dbReference>
<dbReference type="Ensembl" id="ENSELUT00000105801.1">
    <property type="protein sequence ID" value="ENSELUP00000081342.1"/>
    <property type="gene ID" value="ENSELUG00000041820.1"/>
</dbReference>